<reference evidence="2 3" key="1">
    <citation type="submission" date="2020-01" db="EMBL/GenBank/DDBJ databases">
        <title>Patterns of diversity and host range of bacteriophage communities associated with bean-nodulatin bacteria.</title>
        <authorList>
            <person name="Vann Cauwenberghe J."/>
            <person name="Santamaria R.I."/>
            <person name="Bustos P."/>
            <person name="Juarez S."/>
            <person name="Gonzalez V."/>
        </authorList>
    </citation>
    <scope>NUCLEOTIDE SEQUENCE [LARGE SCALE GENOMIC DNA]</scope>
</reference>
<keyword evidence="3" id="KW-1185">Reference proteome</keyword>
<keyword evidence="1" id="KW-0472">Membrane</keyword>
<proteinExistence type="predicted"/>
<evidence type="ECO:0008006" key="4">
    <source>
        <dbReference type="Google" id="ProtNLM"/>
    </source>
</evidence>
<feature type="transmembrane region" description="Helical" evidence="1">
    <location>
        <begin position="12"/>
        <end position="30"/>
    </location>
</feature>
<organism evidence="2 3">
    <name type="scientific">Rhizobium phage RHph_TM30</name>
    <dbReference type="NCBI Taxonomy" id="2509764"/>
    <lineage>
        <taxon>Viruses</taxon>
        <taxon>Duplodnaviria</taxon>
        <taxon>Heunggongvirae</taxon>
        <taxon>Uroviricota</taxon>
        <taxon>Caudoviricetes</taxon>
        <taxon>Kleczkowskaviridae</taxon>
        <taxon>Cuauhnahuacvirus</taxon>
        <taxon>Cuauhnahuacvirus TM30</taxon>
    </lineage>
</organism>
<dbReference type="Proteomes" id="UP000629603">
    <property type="component" value="Segment"/>
</dbReference>
<sequence length="143" mass="16230">MSILATLLTNNLTKIIGLFVVAILGLYLYYCHIEIKSLKTQLVNSAMTIEIKDEAIKQWQNSYNQMSEVVTLNNEKISALEANKRDLMKNLEDSETVINKKDIEHNHLLSELSSAVIGNSCQESMKWLKEEGNKLGNKWESGQ</sequence>
<name>A0A7S5RG46_9CAUD</name>
<gene>
    <name evidence="2" type="ORF">EVB93_342</name>
</gene>
<evidence type="ECO:0000313" key="2">
    <source>
        <dbReference type="EMBL" id="QIG71429.1"/>
    </source>
</evidence>
<evidence type="ECO:0000256" key="1">
    <source>
        <dbReference type="SAM" id="Phobius"/>
    </source>
</evidence>
<keyword evidence="1" id="KW-1133">Transmembrane helix</keyword>
<keyword evidence="1" id="KW-0812">Transmembrane</keyword>
<dbReference type="EMBL" id="MN988521">
    <property type="protein sequence ID" value="QIG71429.1"/>
    <property type="molecule type" value="Genomic_DNA"/>
</dbReference>
<evidence type="ECO:0000313" key="3">
    <source>
        <dbReference type="Proteomes" id="UP000629603"/>
    </source>
</evidence>
<accession>A0A7S5RG46</accession>
<protein>
    <recommendedName>
        <fullName evidence="4">I-spanin</fullName>
    </recommendedName>
</protein>